<gene>
    <name evidence="1" type="ORF">CCUS01_03056</name>
</gene>
<proteinExistence type="predicted"/>
<dbReference type="Proteomes" id="UP001239213">
    <property type="component" value="Unassembled WGS sequence"/>
</dbReference>
<evidence type="ECO:0000313" key="2">
    <source>
        <dbReference type="Proteomes" id="UP001239213"/>
    </source>
</evidence>
<comment type="caution">
    <text evidence="1">The sequence shown here is derived from an EMBL/GenBank/DDBJ whole genome shotgun (WGS) entry which is preliminary data.</text>
</comment>
<name>A0AAJ0DMW4_9PEZI</name>
<keyword evidence="2" id="KW-1185">Reference proteome</keyword>
<accession>A0AAJ0DMW4</accession>
<organism evidence="1 2">
    <name type="scientific">Colletotrichum cuscutae</name>
    <dbReference type="NCBI Taxonomy" id="1209917"/>
    <lineage>
        <taxon>Eukaryota</taxon>
        <taxon>Fungi</taxon>
        <taxon>Dikarya</taxon>
        <taxon>Ascomycota</taxon>
        <taxon>Pezizomycotina</taxon>
        <taxon>Sordariomycetes</taxon>
        <taxon>Hypocreomycetidae</taxon>
        <taxon>Glomerellales</taxon>
        <taxon>Glomerellaceae</taxon>
        <taxon>Colletotrichum</taxon>
        <taxon>Colletotrichum acutatum species complex</taxon>
    </lineage>
</organism>
<sequence length="76" mass="8255">MSGYGGRGGEGLSGSVSRSRCVAVAFITCLCNVPIKPEVPWKVVWDLMQVPDRLCGPFREYLLGELKYDSTARSGS</sequence>
<dbReference type="AlphaFoldDB" id="A0AAJ0DMW4"/>
<evidence type="ECO:0000313" key="1">
    <source>
        <dbReference type="EMBL" id="KAK1493755.1"/>
    </source>
</evidence>
<dbReference type="EMBL" id="MPDP01000024">
    <property type="protein sequence ID" value="KAK1493755.1"/>
    <property type="molecule type" value="Genomic_DNA"/>
</dbReference>
<protein>
    <submittedName>
        <fullName evidence="1">Uncharacterized protein</fullName>
    </submittedName>
</protein>
<reference evidence="1" key="1">
    <citation type="submission" date="2016-11" db="EMBL/GenBank/DDBJ databases">
        <title>The genome sequence of Colletotrichum cuscutae.</title>
        <authorList>
            <person name="Baroncelli R."/>
        </authorList>
    </citation>
    <scope>NUCLEOTIDE SEQUENCE</scope>
    <source>
        <strain evidence="1">IMI 304802</strain>
    </source>
</reference>